<dbReference type="InterPro" id="IPR007627">
    <property type="entry name" value="RNA_pol_sigma70_r2"/>
</dbReference>
<sequence length="112" mass="12548">MTEDVEAAVAATFRQEWSRVVATLIRTTGDWDLAEECAQDAFTRALARWPQDGVPRRPGAWIVTTARNRAVDRLRRRSVEAGKLRELALLGAGPDSEPVREYLTRRLAEVTG</sequence>
<evidence type="ECO:0000313" key="2">
    <source>
        <dbReference type="EMBL" id="AXK34901.1"/>
    </source>
</evidence>
<dbReference type="RefSeq" id="WP_208880676.1">
    <property type="nucleotide sequence ID" value="NZ_CP031320.1"/>
</dbReference>
<dbReference type="SUPFAM" id="SSF88946">
    <property type="entry name" value="Sigma2 domain of RNA polymerase sigma factors"/>
    <property type="match status" value="1"/>
</dbReference>
<reference evidence="2 3" key="1">
    <citation type="submission" date="2018-07" db="EMBL/GenBank/DDBJ databases">
        <title>Draft genome of the type strain Streptomyces armeniacus ATCC 15676.</title>
        <authorList>
            <person name="Labana P."/>
            <person name="Gosse J.T."/>
            <person name="Boddy C.N."/>
        </authorList>
    </citation>
    <scope>NUCLEOTIDE SEQUENCE [LARGE SCALE GENOMIC DNA]</scope>
    <source>
        <strain evidence="2 3">ATCC 15676</strain>
    </source>
</reference>
<dbReference type="PANTHER" id="PTHR47756:SF2">
    <property type="entry name" value="BLL6612 PROTEIN"/>
    <property type="match status" value="1"/>
</dbReference>
<evidence type="ECO:0000259" key="1">
    <source>
        <dbReference type="Pfam" id="PF04542"/>
    </source>
</evidence>
<proteinExistence type="predicted"/>
<accession>A0A345XTD5</accession>
<name>A0A345XTD5_9ACTN</name>
<gene>
    <name evidence="2" type="ORF">DVA86_21875</name>
</gene>
<protein>
    <recommendedName>
        <fullName evidence="1">RNA polymerase sigma-70 region 2 domain-containing protein</fullName>
    </recommendedName>
</protein>
<evidence type="ECO:0000313" key="3">
    <source>
        <dbReference type="Proteomes" id="UP000254425"/>
    </source>
</evidence>
<dbReference type="AlphaFoldDB" id="A0A345XTD5"/>
<dbReference type="GO" id="GO:0006352">
    <property type="term" value="P:DNA-templated transcription initiation"/>
    <property type="evidence" value="ECO:0007669"/>
    <property type="project" value="InterPro"/>
</dbReference>
<dbReference type="InterPro" id="IPR013325">
    <property type="entry name" value="RNA_pol_sigma_r2"/>
</dbReference>
<dbReference type="PANTHER" id="PTHR47756">
    <property type="entry name" value="BLL6612 PROTEIN-RELATED"/>
    <property type="match status" value="1"/>
</dbReference>
<feature type="domain" description="RNA polymerase sigma-70 region 2" evidence="1">
    <location>
        <begin position="18"/>
        <end position="78"/>
    </location>
</feature>
<dbReference type="Gene3D" id="1.10.1740.10">
    <property type="match status" value="1"/>
</dbReference>
<dbReference type="EMBL" id="CP031320">
    <property type="protein sequence ID" value="AXK34901.1"/>
    <property type="molecule type" value="Genomic_DNA"/>
</dbReference>
<dbReference type="KEGG" id="sarm:DVA86_21875"/>
<dbReference type="GO" id="GO:0003700">
    <property type="term" value="F:DNA-binding transcription factor activity"/>
    <property type="evidence" value="ECO:0007669"/>
    <property type="project" value="InterPro"/>
</dbReference>
<dbReference type="Pfam" id="PF04542">
    <property type="entry name" value="Sigma70_r2"/>
    <property type="match status" value="1"/>
</dbReference>
<dbReference type="Proteomes" id="UP000254425">
    <property type="component" value="Chromosome"/>
</dbReference>
<keyword evidence="3" id="KW-1185">Reference proteome</keyword>
<organism evidence="2 3">
    <name type="scientific">Streptomyces armeniacus</name>
    <dbReference type="NCBI Taxonomy" id="83291"/>
    <lineage>
        <taxon>Bacteria</taxon>
        <taxon>Bacillati</taxon>
        <taxon>Actinomycetota</taxon>
        <taxon>Actinomycetes</taxon>
        <taxon>Kitasatosporales</taxon>
        <taxon>Streptomycetaceae</taxon>
        <taxon>Streptomyces</taxon>
    </lineage>
</organism>